<accession>A0ABR5ACD2</accession>
<feature type="region of interest" description="Disordered" evidence="8">
    <location>
        <begin position="49"/>
        <end position="150"/>
    </location>
</feature>
<feature type="compositionally biased region" description="Polar residues" evidence="8">
    <location>
        <begin position="122"/>
        <end position="135"/>
    </location>
</feature>
<dbReference type="PANTHER" id="PTHR33162:SF1">
    <property type="entry name" value="SEC-INDEPENDENT PROTEIN TRANSLOCASE PROTEIN TATA, CHLOROPLASTIC"/>
    <property type="match status" value="1"/>
</dbReference>
<organism evidence="9 10">
    <name type="scientific">Gordoniibacillus kamchatkensis</name>
    <dbReference type="NCBI Taxonomy" id="1590651"/>
    <lineage>
        <taxon>Bacteria</taxon>
        <taxon>Bacillati</taxon>
        <taxon>Bacillota</taxon>
        <taxon>Bacilli</taxon>
        <taxon>Bacillales</taxon>
        <taxon>Paenibacillaceae</taxon>
        <taxon>Gordoniibacillus</taxon>
    </lineage>
</organism>
<evidence type="ECO:0000256" key="4">
    <source>
        <dbReference type="ARBA" id="ARBA00022927"/>
    </source>
</evidence>
<dbReference type="Proteomes" id="UP000031967">
    <property type="component" value="Unassembled WGS sequence"/>
</dbReference>
<feature type="compositionally biased region" description="Low complexity" evidence="8">
    <location>
        <begin position="207"/>
        <end position="217"/>
    </location>
</feature>
<comment type="caution">
    <text evidence="9">The sequence shown here is derived from an EMBL/GenBank/DDBJ whole genome shotgun (WGS) entry which is preliminary data.</text>
</comment>
<dbReference type="Pfam" id="PF02416">
    <property type="entry name" value="TatA_B_E"/>
    <property type="match status" value="1"/>
</dbReference>
<keyword evidence="5" id="KW-1133">Transmembrane helix</keyword>
<dbReference type="Gene3D" id="1.20.5.3310">
    <property type="match status" value="1"/>
</dbReference>
<evidence type="ECO:0000256" key="2">
    <source>
        <dbReference type="ARBA" id="ARBA00022448"/>
    </source>
</evidence>
<feature type="compositionally biased region" description="Low complexity" evidence="8">
    <location>
        <begin position="83"/>
        <end position="93"/>
    </location>
</feature>
<comment type="subcellular location">
    <subcellularLocation>
        <location evidence="1">Membrane</location>
        <topology evidence="1">Single-pass membrane protein</topology>
    </subcellularLocation>
</comment>
<keyword evidence="4" id="KW-0653">Protein transport</keyword>
<evidence type="ECO:0000313" key="9">
    <source>
        <dbReference type="EMBL" id="KIL38709.1"/>
    </source>
</evidence>
<evidence type="ECO:0000256" key="7">
    <source>
        <dbReference type="ARBA" id="ARBA00023136"/>
    </source>
</evidence>
<feature type="region of interest" description="Disordered" evidence="8">
    <location>
        <begin position="196"/>
        <end position="231"/>
    </location>
</feature>
<protein>
    <recommendedName>
        <fullName evidence="11">Sec-independent protein translocase protein TatA</fullName>
    </recommendedName>
</protein>
<keyword evidence="7" id="KW-0472">Membrane</keyword>
<reference evidence="9 10" key="1">
    <citation type="submission" date="2014-12" db="EMBL/GenBank/DDBJ databases">
        <title>Draft genome sequence of Paenibacillus kamchatkensis strain B-2647.</title>
        <authorList>
            <person name="Karlyshev A.V."/>
            <person name="Kudryashova E.B."/>
        </authorList>
    </citation>
    <scope>NUCLEOTIDE SEQUENCE [LARGE SCALE GENOMIC DNA]</scope>
    <source>
        <strain evidence="9 10">VKM B-2647</strain>
    </source>
</reference>
<dbReference type="PRINTS" id="PR01506">
    <property type="entry name" value="TATBPROTEIN"/>
</dbReference>
<evidence type="ECO:0000256" key="6">
    <source>
        <dbReference type="ARBA" id="ARBA00023010"/>
    </source>
</evidence>
<keyword evidence="2" id="KW-0813">Transport</keyword>
<proteinExistence type="predicted"/>
<evidence type="ECO:0000256" key="3">
    <source>
        <dbReference type="ARBA" id="ARBA00022692"/>
    </source>
</evidence>
<keyword evidence="10" id="KW-1185">Reference proteome</keyword>
<sequence>MLQNIGLSEFVLIALAALVLFGPDKLPGIGRKVGQAVRQFRSTAAAFMEELTRPPEQRPSVLPGQTEAGRSGQPQSALPAQIAARTGATAGETEAQRSGDGAEAALPEEARRFSENGGMAQEQEQVTSYAVNSDASGLPREASRAGNAGDFVLPREAGHAAGAGVASALAHAANAGGYGNAAGSADLAATAGGGEHLAAGATGERPTGTGQAAAQAGVRPRRAPDPRRLPE</sequence>
<keyword evidence="3" id="KW-0812">Transmembrane</keyword>
<gene>
    <name evidence="9" type="ORF">SD70_24575</name>
</gene>
<name>A0ABR5ACD2_9BACL</name>
<evidence type="ECO:0000256" key="8">
    <source>
        <dbReference type="SAM" id="MobiDB-lite"/>
    </source>
</evidence>
<dbReference type="InterPro" id="IPR003369">
    <property type="entry name" value="TatA/B/E"/>
</dbReference>
<evidence type="ECO:0000313" key="10">
    <source>
        <dbReference type="Proteomes" id="UP000031967"/>
    </source>
</evidence>
<evidence type="ECO:0000256" key="1">
    <source>
        <dbReference type="ARBA" id="ARBA00004167"/>
    </source>
</evidence>
<dbReference type="EMBL" id="JXAK01000053">
    <property type="protein sequence ID" value="KIL38709.1"/>
    <property type="molecule type" value="Genomic_DNA"/>
</dbReference>
<evidence type="ECO:0000256" key="5">
    <source>
        <dbReference type="ARBA" id="ARBA00022989"/>
    </source>
</evidence>
<feature type="compositionally biased region" description="Basic and acidic residues" evidence="8">
    <location>
        <begin position="222"/>
        <end position="231"/>
    </location>
</feature>
<evidence type="ECO:0008006" key="11">
    <source>
        <dbReference type="Google" id="ProtNLM"/>
    </source>
</evidence>
<dbReference type="RefSeq" id="WP_041050582.1">
    <property type="nucleotide sequence ID" value="NZ_JXAK01000053.1"/>
</dbReference>
<keyword evidence="6" id="KW-0811">Translocation</keyword>
<dbReference type="PANTHER" id="PTHR33162">
    <property type="entry name" value="SEC-INDEPENDENT PROTEIN TRANSLOCASE PROTEIN TATA, CHLOROPLASTIC"/>
    <property type="match status" value="1"/>
</dbReference>